<reference evidence="6" key="1">
    <citation type="submission" date="2015-03" db="EMBL/GenBank/DDBJ databases">
        <authorList>
            <consortium name="Pathogen Informatics"/>
        </authorList>
    </citation>
    <scope>NUCLEOTIDE SEQUENCE [LARGE SCALE GENOMIC DNA]</scope>
    <source>
        <strain evidence="6">R148</strain>
    </source>
</reference>
<dbReference type="PANTHER" id="PTHR37419">
    <property type="entry name" value="SERINE/THREONINE-PROTEIN KINASE TOXIN HIPA"/>
    <property type="match status" value="1"/>
</dbReference>
<dbReference type="InterPro" id="IPR012893">
    <property type="entry name" value="HipA-like_C"/>
</dbReference>
<feature type="domain" description="HipA-like C-terminal" evidence="4">
    <location>
        <begin position="167"/>
        <end position="363"/>
    </location>
</feature>
<accession>A0A0H5LWE6</accession>
<name>A0A0H5LWE6_YERIN</name>
<protein>
    <submittedName>
        <fullName evidence="5">Putative DNA-binding transcriptional regulator</fullName>
    </submittedName>
</protein>
<dbReference type="InterPro" id="IPR016869">
    <property type="entry name" value="UCP028135_HipA-like"/>
</dbReference>
<proteinExistence type="inferred from homology"/>
<evidence type="ECO:0000256" key="3">
    <source>
        <dbReference type="ARBA" id="ARBA00022777"/>
    </source>
</evidence>
<keyword evidence="2" id="KW-0808">Transferase</keyword>
<gene>
    <name evidence="5" type="ORF">ERS008476_02226</name>
</gene>
<dbReference type="AlphaFoldDB" id="A0A0H5LWE6"/>
<evidence type="ECO:0000256" key="1">
    <source>
        <dbReference type="ARBA" id="ARBA00010164"/>
    </source>
</evidence>
<organism evidence="5 6">
    <name type="scientific">Yersinia intermedia</name>
    <dbReference type="NCBI Taxonomy" id="631"/>
    <lineage>
        <taxon>Bacteria</taxon>
        <taxon>Pseudomonadati</taxon>
        <taxon>Pseudomonadota</taxon>
        <taxon>Gammaproteobacteria</taxon>
        <taxon>Enterobacterales</taxon>
        <taxon>Yersiniaceae</taxon>
        <taxon>Yersinia</taxon>
    </lineage>
</organism>
<dbReference type="InterPro" id="IPR052028">
    <property type="entry name" value="HipA_Ser/Thr_kinase"/>
</dbReference>
<dbReference type="GO" id="GO:0005829">
    <property type="term" value="C:cytosol"/>
    <property type="evidence" value="ECO:0007669"/>
    <property type="project" value="TreeGrafter"/>
</dbReference>
<dbReference type="Pfam" id="PF07804">
    <property type="entry name" value="HipA_C"/>
    <property type="match status" value="1"/>
</dbReference>
<dbReference type="PANTHER" id="PTHR37419:SF8">
    <property type="entry name" value="TOXIN YJJJ"/>
    <property type="match status" value="1"/>
</dbReference>
<dbReference type="GO" id="GO:0003677">
    <property type="term" value="F:DNA binding"/>
    <property type="evidence" value="ECO:0007669"/>
    <property type="project" value="UniProtKB-KW"/>
</dbReference>
<comment type="similarity">
    <text evidence="1">Belongs to the HipA Ser/Thr kinase family.</text>
</comment>
<dbReference type="GO" id="GO:0004674">
    <property type="term" value="F:protein serine/threonine kinase activity"/>
    <property type="evidence" value="ECO:0007669"/>
    <property type="project" value="TreeGrafter"/>
</dbReference>
<evidence type="ECO:0000313" key="5">
    <source>
        <dbReference type="EMBL" id="CRY55242.1"/>
    </source>
</evidence>
<evidence type="ECO:0000256" key="2">
    <source>
        <dbReference type="ARBA" id="ARBA00022679"/>
    </source>
</evidence>
<dbReference type="GeneID" id="61816775"/>
<sequence length="449" mass="51118">MAKLTIQIFNNGIWHDAAELIFTDLARGRQGPAVLGYDGDYAIEWMYRDDEFSCSINLPIELAHTYSSKHWFTFIDDIMPAGASRRYWVNQLGLQSMSASEQDYILLKNGTIAPVGNMRIKEALPELPPNSQLKNIRFTLQDVIERDSSFLEYAQQMGAAAGGATGAGGEAPKLLLCCSRSDEIWIDTFQNDIDNQDTHYLVKFPRGKRTSIDCDILRAEYYFYQELASVGINTIDTEKMRLLEGERYPSLWLPRFDIDFIENNRVQYGLESIYSVMNAAPGSHLNHFDVIRALVRKLASQYRVKELGHPLNTEALVTEMVQRDLLNVAFGNPDNHGRNTALIKRPEGMWLSPIYDFAPMKADPEGIARVTQWGSPYEEGGNFNWKAIITELSDLADPNHVFYEFQQTAQKLMGLKSRLKMRGVPDSILNMPGMAFDYLDEKLQRWAQL</sequence>
<evidence type="ECO:0000313" key="6">
    <source>
        <dbReference type="Proteomes" id="UP000043316"/>
    </source>
</evidence>
<dbReference type="EMBL" id="CWJI01000004">
    <property type="protein sequence ID" value="CRY55242.1"/>
    <property type="molecule type" value="Genomic_DNA"/>
</dbReference>
<evidence type="ECO:0000259" key="4">
    <source>
        <dbReference type="Pfam" id="PF07804"/>
    </source>
</evidence>
<dbReference type="PIRSF" id="PIRSF028135">
    <property type="entry name" value="UCP028135_HipA-like"/>
    <property type="match status" value="1"/>
</dbReference>
<dbReference type="RefSeq" id="WP_019212130.1">
    <property type="nucleotide sequence ID" value="NZ_CWJI01000004.1"/>
</dbReference>
<keyword evidence="3" id="KW-0418">Kinase</keyword>
<keyword evidence="5" id="KW-0238">DNA-binding</keyword>
<dbReference type="Proteomes" id="UP000043316">
    <property type="component" value="Unassembled WGS sequence"/>
</dbReference>